<gene>
    <name evidence="2" type="ORF">QFZ22_001957</name>
</gene>
<evidence type="ECO:0000313" key="2">
    <source>
        <dbReference type="EMBL" id="MDQ0905972.1"/>
    </source>
</evidence>
<dbReference type="Proteomes" id="UP001234216">
    <property type="component" value="Unassembled WGS sequence"/>
</dbReference>
<dbReference type="AlphaFoldDB" id="A0AAW8F793"/>
<sequence length="273" mass="28984">MSPARRGSAEALSCRAVRPGGGELGDEERGDAGAAPVVDRFGQGPRALITASAPLAACSTAWRGDGELGGGADDSGDLVAVVQEPVDDEATGRGTRRSRPLARLHRRRAVCAMQAADRGFADVLAMTFPTAKALEARRAESYGAFLELIARAKDSGHLREELRPGGPRHPVHGQRRRHRRRRRGPRHLAPPRRPCAPRLRRPGAPIPALPEAPAPTALYRAMVRLSRNGPGTVQRGGVGSWYASAPRRTSAGKRRAGLSAVSGAGCPYGRDQC</sequence>
<evidence type="ECO:0000256" key="1">
    <source>
        <dbReference type="SAM" id="MobiDB-lite"/>
    </source>
</evidence>
<evidence type="ECO:0000313" key="3">
    <source>
        <dbReference type="Proteomes" id="UP001234216"/>
    </source>
</evidence>
<accession>A0AAW8F793</accession>
<feature type="compositionally biased region" description="Basic residues" evidence="1">
    <location>
        <begin position="169"/>
        <end position="190"/>
    </location>
</feature>
<proteinExistence type="predicted"/>
<feature type="region of interest" description="Disordered" evidence="1">
    <location>
        <begin position="228"/>
        <end position="264"/>
    </location>
</feature>
<organism evidence="2 3">
    <name type="scientific">Streptomyces canus</name>
    <dbReference type="NCBI Taxonomy" id="58343"/>
    <lineage>
        <taxon>Bacteria</taxon>
        <taxon>Bacillati</taxon>
        <taxon>Actinomycetota</taxon>
        <taxon>Actinomycetes</taxon>
        <taxon>Kitasatosporales</taxon>
        <taxon>Streptomycetaceae</taxon>
        <taxon>Streptomyces</taxon>
        <taxon>Streptomyces aurantiacus group</taxon>
    </lineage>
</organism>
<feature type="region of interest" description="Disordered" evidence="1">
    <location>
        <begin position="158"/>
        <end position="211"/>
    </location>
</feature>
<reference evidence="2" key="1">
    <citation type="submission" date="2023-07" db="EMBL/GenBank/DDBJ databases">
        <title>Comparative genomics of wheat-associated soil bacteria to identify genetic determinants of phenazine resistance.</title>
        <authorList>
            <person name="Mouncey N."/>
        </authorList>
    </citation>
    <scope>NUCLEOTIDE SEQUENCE</scope>
    <source>
        <strain evidence="2">V4I22</strain>
    </source>
</reference>
<dbReference type="EMBL" id="JAUSZV010000005">
    <property type="protein sequence ID" value="MDQ0905972.1"/>
    <property type="molecule type" value="Genomic_DNA"/>
</dbReference>
<name>A0AAW8F793_9ACTN</name>
<protein>
    <submittedName>
        <fullName evidence="2">Uncharacterized protein</fullName>
    </submittedName>
</protein>
<comment type="caution">
    <text evidence="2">The sequence shown here is derived from an EMBL/GenBank/DDBJ whole genome shotgun (WGS) entry which is preliminary data.</text>
</comment>
<feature type="region of interest" description="Disordered" evidence="1">
    <location>
        <begin position="1"/>
        <end position="36"/>
    </location>
</feature>